<accession>A0A1I0SBC7</accession>
<dbReference type="SUPFAM" id="SSF56176">
    <property type="entry name" value="FAD-binding/transporter-associated domain-like"/>
    <property type="match status" value="1"/>
</dbReference>
<name>A0A1I0SBC7_9BACT</name>
<dbReference type="Gene3D" id="3.30.465.10">
    <property type="match status" value="1"/>
</dbReference>
<feature type="domain" description="FAD-binding PCMH-type" evidence="6">
    <location>
        <begin position="22"/>
        <end position="203"/>
    </location>
</feature>
<proteinExistence type="inferred from homology"/>
<evidence type="ECO:0000313" key="7">
    <source>
        <dbReference type="EMBL" id="SEW52734.1"/>
    </source>
</evidence>
<dbReference type="EMBL" id="FOJG01000002">
    <property type="protein sequence ID" value="SEW52734.1"/>
    <property type="molecule type" value="Genomic_DNA"/>
</dbReference>
<keyword evidence="5" id="KW-0560">Oxidoreductase</keyword>
<dbReference type="AlphaFoldDB" id="A0A1I0SBC7"/>
<dbReference type="InterPro" id="IPR016169">
    <property type="entry name" value="FAD-bd_PCMH_sub2"/>
</dbReference>
<organism evidence="7 8">
    <name type="scientific">Chitinophaga arvensicola</name>
    <dbReference type="NCBI Taxonomy" id="29529"/>
    <lineage>
        <taxon>Bacteria</taxon>
        <taxon>Pseudomonadati</taxon>
        <taxon>Bacteroidota</taxon>
        <taxon>Chitinophagia</taxon>
        <taxon>Chitinophagales</taxon>
        <taxon>Chitinophagaceae</taxon>
        <taxon>Chitinophaga</taxon>
    </lineage>
</organism>
<dbReference type="PANTHER" id="PTHR42973">
    <property type="entry name" value="BINDING OXIDOREDUCTASE, PUTATIVE (AFU_ORTHOLOGUE AFUA_1G17690)-RELATED"/>
    <property type="match status" value="1"/>
</dbReference>
<keyword evidence="4" id="KW-0274">FAD</keyword>
<dbReference type="Gene3D" id="3.40.462.20">
    <property type="match status" value="1"/>
</dbReference>
<dbReference type="Pfam" id="PF08031">
    <property type="entry name" value="BBE"/>
    <property type="match status" value="1"/>
</dbReference>
<dbReference type="PANTHER" id="PTHR42973:SF39">
    <property type="entry name" value="FAD-BINDING PCMH-TYPE DOMAIN-CONTAINING PROTEIN"/>
    <property type="match status" value="1"/>
</dbReference>
<evidence type="ECO:0000259" key="6">
    <source>
        <dbReference type="PROSITE" id="PS51387"/>
    </source>
</evidence>
<dbReference type="PROSITE" id="PS00862">
    <property type="entry name" value="OX2_COVAL_FAD"/>
    <property type="match status" value="1"/>
</dbReference>
<evidence type="ECO:0000313" key="8">
    <source>
        <dbReference type="Proteomes" id="UP000199310"/>
    </source>
</evidence>
<dbReference type="OrthoDB" id="545125at2"/>
<keyword evidence="3" id="KW-0285">Flavoprotein</keyword>
<evidence type="ECO:0000256" key="3">
    <source>
        <dbReference type="ARBA" id="ARBA00022630"/>
    </source>
</evidence>
<dbReference type="RefSeq" id="WP_089899519.1">
    <property type="nucleotide sequence ID" value="NZ_FOJG01000002.1"/>
</dbReference>
<dbReference type="InterPro" id="IPR036318">
    <property type="entry name" value="FAD-bd_PCMH-like_sf"/>
</dbReference>
<dbReference type="GO" id="GO:0071949">
    <property type="term" value="F:FAD binding"/>
    <property type="evidence" value="ECO:0007669"/>
    <property type="project" value="InterPro"/>
</dbReference>
<comment type="cofactor">
    <cofactor evidence="1">
        <name>FAD</name>
        <dbReference type="ChEBI" id="CHEBI:57692"/>
    </cofactor>
</comment>
<evidence type="ECO:0000256" key="2">
    <source>
        <dbReference type="ARBA" id="ARBA00005466"/>
    </source>
</evidence>
<evidence type="ECO:0000256" key="4">
    <source>
        <dbReference type="ARBA" id="ARBA00022827"/>
    </source>
</evidence>
<dbReference type="InterPro" id="IPR050416">
    <property type="entry name" value="FAD-linked_Oxidoreductase"/>
</dbReference>
<sequence>MEKITPNDIRYSDLAGKRFNKRFSGKPEYIRLPTTVAEVVEAVQDAVDSKQRLVVRSGGHCLEGFVSDPAVQVLIDMSLMTDIFFDEGKSAFSVAAGATVGEMYRRLFLGWGVVLPAGEHPGIGIGGHICGGAFGFLCREYGLAADYLYAIELVYVDASGKARVVIATREADDPHRELWWAHTGAGGGNFGIVTRYWLRAADATGSGPANVLPKAPATITTFRVGWDWKDVDESAFTRLTKNFGAWSQQYSGPDSPYLSLFSLLFLNHRNLGRIEIKGLCTAGAKARQLINEHLAAITDRISIASTPQMEEMPWLRFALNPFPELFQPGFDNALAKVKDAYFRQPLTDKQIATAFKYLTGNEKVGGGLGMATYGGKVNTVPPDATATAQRDAIMDVACNTGWADPSGEAPTLAWVRAFYSELFENSGGVPAPNDQTDGAMINHPDTDLADPEWNKSGVPWHTLYYKDNYPRLRQVKRQWDPLGIFYHALSIREA</sequence>
<reference evidence="8" key="1">
    <citation type="submission" date="2016-10" db="EMBL/GenBank/DDBJ databases">
        <authorList>
            <person name="Varghese N."/>
            <person name="Submissions S."/>
        </authorList>
    </citation>
    <scope>NUCLEOTIDE SEQUENCE [LARGE SCALE GENOMIC DNA]</scope>
    <source>
        <strain evidence="8">DSM 3695</strain>
    </source>
</reference>
<dbReference type="STRING" id="29529.SAMN04488122_5070"/>
<dbReference type="PROSITE" id="PS51387">
    <property type="entry name" value="FAD_PCMH"/>
    <property type="match status" value="1"/>
</dbReference>
<protein>
    <submittedName>
        <fullName evidence="7">FAD/FMN-containing dehydrogenase</fullName>
    </submittedName>
</protein>
<gene>
    <name evidence="7" type="ORF">SAMN04488122_5070</name>
</gene>
<dbReference type="Proteomes" id="UP000199310">
    <property type="component" value="Unassembled WGS sequence"/>
</dbReference>
<comment type="similarity">
    <text evidence="2">Belongs to the oxygen-dependent FAD-linked oxidoreductase family.</text>
</comment>
<dbReference type="InterPro" id="IPR006093">
    <property type="entry name" value="Oxy_OxRdtase_FAD_BS"/>
</dbReference>
<evidence type="ECO:0000256" key="5">
    <source>
        <dbReference type="ARBA" id="ARBA00023002"/>
    </source>
</evidence>
<dbReference type="GO" id="GO:0016491">
    <property type="term" value="F:oxidoreductase activity"/>
    <property type="evidence" value="ECO:0007669"/>
    <property type="project" value="UniProtKB-KW"/>
</dbReference>
<dbReference type="InterPro" id="IPR016166">
    <property type="entry name" value="FAD-bd_PCMH"/>
</dbReference>
<keyword evidence="8" id="KW-1185">Reference proteome</keyword>
<evidence type="ECO:0000256" key="1">
    <source>
        <dbReference type="ARBA" id="ARBA00001974"/>
    </source>
</evidence>
<dbReference type="InterPro" id="IPR006094">
    <property type="entry name" value="Oxid_FAD_bind_N"/>
</dbReference>
<dbReference type="Pfam" id="PF01565">
    <property type="entry name" value="FAD_binding_4"/>
    <property type="match status" value="1"/>
</dbReference>
<dbReference type="InterPro" id="IPR012951">
    <property type="entry name" value="BBE"/>
</dbReference>